<evidence type="ECO:0008006" key="4">
    <source>
        <dbReference type="Google" id="ProtNLM"/>
    </source>
</evidence>
<feature type="signal peptide" evidence="1">
    <location>
        <begin position="1"/>
        <end position="23"/>
    </location>
</feature>
<evidence type="ECO:0000313" key="3">
    <source>
        <dbReference type="Proteomes" id="UP000053354"/>
    </source>
</evidence>
<protein>
    <recommendedName>
        <fullName evidence="4">DUF4367 domain-containing protein</fullName>
    </recommendedName>
</protein>
<dbReference type="EMBL" id="CP016540">
    <property type="protein sequence ID" value="ANU25772.1"/>
    <property type="molecule type" value="Genomic_DNA"/>
</dbReference>
<dbReference type="AlphaFoldDB" id="A0A1B1RXV1"/>
<evidence type="ECO:0000313" key="2">
    <source>
        <dbReference type="EMBL" id="ANU25772.1"/>
    </source>
</evidence>
<dbReference type="STRING" id="1302659.I858_001600"/>
<accession>A0A1B1RXV1</accession>
<dbReference type="PROSITE" id="PS51257">
    <property type="entry name" value="PROKAR_LIPOPROTEIN"/>
    <property type="match status" value="1"/>
</dbReference>
<keyword evidence="3" id="KW-1185">Reference proteome</keyword>
<gene>
    <name evidence="2" type="ORF">I858_001600</name>
</gene>
<evidence type="ECO:0000256" key="1">
    <source>
        <dbReference type="SAM" id="SignalP"/>
    </source>
</evidence>
<dbReference type="OrthoDB" id="2450230at2"/>
<dbReference type="Proteomes" id="UP000053354">
    <property type="component" value="Chromosome"/>
</dbReference>
<feature type="chain" id="PRO_5008529035" description="DUF4367 domain-containing protein" evidence="1">
    <location>
        <begin position="24"/>
        <end position="171"/>
    </location>
</feature>
<keyword evidence="1" id="KW-0732">Signal</keyword>
<name>A0A1B1RXV1_9BACL</name>
<reference evidence="2" key="1">
    <citation type="submission" date="2016-10" db="EMBL/GenBank/DDBJ databases">
        <authorList>
            <person name="See-Too W.S."/>
        </authorList>
    </citation>
    <scope>NUCLEOTIDE SEQUENCE</scope>
    <source>
        <strain evidence="2">L10.15</strain>
    </source>
</reference>
<sequence>MPRSGRMILLLLLIGILAGCTTAPEELVTQGISNARDAFEAEPKTINEKMGQTDLYIPNGYVLQKSQNDFQGLITKGDDTFSLLINPNEHESSTIFYELQKVNPQQLWLADEVFQQNERFGFVTVSEIAEDKLELVVGTGGVKLSTITTNHKLSEDMNWMMKTVCSINYTE</sequence>
<organism evidence="2 3">
    <name type="scientific">Planococcus versutus</name>
    <dbReference type="NCBI Taxonomy" id="1302659"/>
    <lineage>
        <taxon>Bacteria</taxon>
        <taxon>Bacillati</taxon>
        <taxon>Bacillota</taxon>
        <taxon>Bacilli</taxon>
        <taxon>Bacillales</taxon>
        <taxon>Caryophanaceae</taxon>
        <taxon>Planococcus</taxon>
    </lineage>
</organism>
<proteinExistence type="predicted"/>
<dbReference type="KEGG" id="pll:I858_001600"/>